<dbReference type="GO" id="GO:0045087">
    <property type="term" value="P:innate immune response"/>
    <property type="evidence" value="ECO:0007669"/>
    <property type="project" value="UniProtKB-KW"/>
</dbReference>
<evidence type="ECO:0000256" key="1">
    <source>
        <dbReference type="ARBA" id="ARBA00004479"/>
    </source>
</evidence>
<evidence type="ECO:0000259" key="16">
    <source>
        <dbReference type="PROSITE" id="PS50104"/>
    </source>
</evidence>
<evidence type="ECO:0000256" key="8">
    <source>
        <dbReference type="ARBA" id="ARBA00022859"/>
    </source>
</evidence>
<dbReference type="PANTHER" id="PTHR24365">
    <property type="entry name" value="TOLL-LIKE RECEPTOR"/>
    <property type="match status" value="1"/>
</dbReference>
<evidence type="ECO:0000256" key="12">
    <source>
        <dbReference type="ARBA" id="ARBA00023180"/>
    </source>
</evidence>
<keyword evidence="7" id="KW-0677">Repeat</keyword>
<dbReference type="PIRSF" id="PIRSF037595">
    <property type="entry name" value="Toll-like_receptor"/>
    <property type="match status" value="1"/>
</dbReference>
<dbReference type="InterPro" id="IPR001611">
    <property type="entry name" value="Leu-rich_rpt"/>
</dbReference>
<keyword evidence="4" id="KW-0433">Leucine-rich repeat</keyword>
<name>A0AAW0NS29_9GOBI</name>
<keyword evidence="8" id="KW-0391">Immunity</keyword>
<evidence type="ECO:0000256" key="9">
    <source>
        <dbReference type="ARBA" id="ARBA00022989"/>
    </source>
</evidence>
<dbReference type="Pfam" id="PF13855">
    <property type="entry name" value="LRR_8"/>
    <property type="match status" value="1"/>
</dbReference>
<sequence>MGSLWLPLLVLSLCGQVSMVASCTMYGEIIDCSFQNLTEVPILPSYIKHLYLGENNISELNSKSLQGLRLLERLDLGGQRVHLTIRNYTFLRQQRLKTLILTYNPNLVLEPNAFVGLSGLQELYLDSCLLTDSILSENYLQPLLSLRKLDLSFNRITRTQPGKFFKQMRSLTEVNLKDNQIDKLCEADLEGFQEKYFTRFNLEFNKLNEMFNSEQCGSPFRNMAFKILQLDGNGFNASTLRLFLNTIDGTPIESLHYSGYLGRGFSFNNFQDPDENTFEGLRNSSVKVLDLANNYIFALQTAVFSPLTNAEIINVSHNRINQIQRDAFSGLQNNLLMLNLSSNLIGEIYIHTFEHLTLLRVLDLSFNHIGAFGHDSFTGLSSLKWLSLSGNSIRQLGSTQKLSNLLMLDLSDNRLHRLWGLTHLAGENLNYLDVRENRLDLLGELFETVEHFPNLAHVFFGGNFIKWCTSPQASVNNSLVQLDLHDSSLEIIWSRGTCLDIFHHFSGLLILNLTHNSISSLPHGIFSRLHSISIIDLSFNSLTYLEPDTFPGTLQILDLSHNIFASPNPDWFLNLAFIDLAGNNFYCDCHLEGFLWWLQNNTKVQFMSPKEELICTFPSAMQNLSLLNYSQIMEPCEQDDEETVEKLRLVLFIFCTVVVTGTMVSSLGYAHLRGHVFILYKKVIRRVLEGPKPAAPQETEKYDAFICFSDADYKWVEKALLKKLDSEFSEKNLFKCCFEARDFMPGEDHLDNIRSTIWNCRKTVCVVSKEFLKDGWCLEAFTLAQGRKLEELSNLLIMIVVGKVAHYQLLKHHAIRAFVQTRGYLVWPEDPQDLDWFYDRLTAQILKDNKPAQKAAEDKEKPAEGGAVPMENVHAPAM</sequence>
<dbReference type="PROSITE" id="PS50104">
    <property type="entry name" value="TIR"/>
    <property type="match status" value="1"/>
</dbReference>
<dbReference type="FunFam" id="3.40.50.10140:FF:000001">
    <property type="entry name" value="Toll-like receptor 2"/>
    <property type="match status" value="1"/>
</dbReference>
<dbReference type="InterPro" id="IPR017241">
    <property type="entry name" value="Toll-like_receptor"/>
</dbReference>
<keyword evidence="13" id="KW-0395">Inflammatory response</keyword>
<evidence type="ECO:0000256" key="10">
    <source>
        <dbReference type="ARBA" id="ARBA00023136"/>
    </source>
</evidence>
<keyword evidence="5" id="KW-0812">Transmembrane</keyword>
<dbReference type="Pfam" id="PF01582">
    <property type="entry name" value="TIR"/>
    <property type="match status" value="1"/>
</dbReference>
<evidence type="ECO:0000256" key="13">
    <source>
        <dbReference type="ARBA" id="ARBA00023198"/>
    </source>
</evidence>
<dbReference type="Gene3D" id="3.40.50.10140">
    <property type="entry name" value="Toll/interleukin-1 receptor homology (TIR) domain"/>
    <property type="match status" value="1"/>
</dbReference>
<dbReference type="SMART" id="SM00082">
    <property type="entry name" value="LRRCT"/>
    <property type="match status" value="1"/>
</dbReference>
<organism evidence="17 18">
    <name type="scientific">Mugilogobius chulae</name>
    <name type="common">yellowstripe goby</name>
    <dbReference type="NCBI Taxonomy" id="88201"/>
    <lineage>
        <taxon>Eukaryota</taxon>
        <taxon>Metazoa</taxon>
        <taxon>Chordata</taxon>
        <taxon>Craniata</taxon>
        <taxon>Vertebrata</taxon>
        <taxon>Euteleostomi</taxon>
        <taxon>Actinopterygii</taxon>
        <taxon>Neopterygii</taxon>
        <taxon>Teleostei</taxon>
        <taxon>Neoteleostei</taxon>
        <taxon>Acanthomorphata</taxon>
        <taxon>Gobiaria</taxon>
        <taxon>Gobiiformes</taxon>
        <taxon>Gobioidei</taxon>
        <taxon>Gobiidae</taxon>
        <taxon>Gobionellinae</taxon>
        <taxon>Mugilogobius</taxon>
    </lineage>
</organism>
<comment type="subcellular location">
    <subcellularLocation>
        <location evidence="1">Membrane</location>
        <topology evidence="1">Single-pass type I membrane protein</topology>
    </subcellularLocation>
</comment>
<dbReference type="InterPro" id="IPR000157">
    <property type="entry name" value="TIR_dom"/>
</dbReference>
<comment type="similarity">
    <text evidence="2">Belongs to the Toll-like receptor family.</text>
</comment>
<accession>A0AAW0NS29</accession>
<keyword evidence="10" id="KW-0472">Membrane</keyword>
<protein>
    <recommendedName>
        <fullName evidence="16">TIR domain-containing protein</fullName>
    </recommendedName>
</protein>
<dbReference type="GO" id="GO:0004888">
    <property type="term" value="F:transmembrane signaling receptor activity"/>
    <property type="evidence" value="ECO:0007669"/>
    <property type="project" value="InterPro"/>
</dbReference>
<dbReference type="SUPFAM" id="SSF52200">
    <property type="entry name" value="Toll/Interleukin receptor TIR domain"/>
    <property type="match status" value="1"/>
</dbReference>
<dbReference type="Pfam" id="PF00560">
    <property type="entry name" value="LRR_1"/>
    <property type="match status" value="2"/>
</dbReference>
<keyword evidence="3" id="KW-0399">Innate immunity</keyword>
<proteinExistence type="inferred from homology"/>
<dbReference type="SMART" id="SM00369">
    <property type="entry name" value="LRR_TYP"/>
    <property type="match status" value="11"/>
</dbReference>
<evidence type="ECO:0000256" key="7">
    <source>
        <dbReference type="ARBA" id="ARBA00022737"/>
    </source>
</evidence>
<evidence type="ECO:0000256" key="2">
    <source>
        <dbReference type="ARBA" id="ARBA00009634"/>
    </source>
</evidence>
<evidence type="ECO:0000256" key="3">
    <source>
        <dbReference type="ARBA" id="ARBA00022588"/>
    </source>
</evidence>
<evidence type="ECO:0000256" key="14">
    <source>
        <dbReference type="SAM" id="MobiDB-lite"/>
    </source>
</evidence>
<evidence type="ECO:0000256" key="15">
    <source>
        <dbReference type="SAM" id="SignalP"/>
    </source>
</evidence>
<keyword evidence="12" id="KW-0325">Glycoprotein</keyword>
<keyword evidence="6 15" id="KW-0732">Signal</keyword>
<dbReference type="InterPro" id="IPR035897">
    <property type="entry name" value="Toll_tir_struct_dom_sf"/>
</dbReference>
<evidence type="ECO:0000256" key="11">
    <source>
        <dbReference type="ARBA" id="ARBA00023170"/>
    </source>
</evidence>
<gene>
    <name evidence="17" type="ORF">WMY93_015952</name>
</gene>
<dbReference type="GO" id="GO:0002224">
    <property type="term" value="P:toll-like receptor signaling pathway"/>
    <property type="evidence" value="ECO:0007669"/>
    <property type="project" value="InterPro"/>
</dbReference>
<dbReference type="SMART" id="SM00365">
    <property type="entry name" value="LRR_SD22"/>
    <property type="match status" value="5"/>
</dbReference>
<dbReference type="PROSITE" id="PS51450">
    <property type="entry name" value="LRR"/>
    <property type="match status" value="4"/>
</dbReference>
<dbReference type="PANTHER" id="PTHR24365:SF525">
    <property type="entry name" value="TOLL-LIKE RECEPTOR 5"/>
    <property type="match status" value="1"/>
</dbReference>
<evidence type="ECO:0000256" key="6">
    <source>
        <dbReference type="ARBA" id="ARBA00022729"/>
    </source>
</evidence>
<dbReference type="InterPro" id="IPR003591">
    <property type="entry name" value="Leu-rich_rpt_typical-subtyp"/>
</dbReference>
<dbReference type="EMBL" id="JBBPFD010000011">
    <property type="protein sequence ID" value="KAK7907340.1"/>
    <property type="molecule type" value="Genomic_DNA"/>
</dbReference>
<dbReference type="Proteomes" id="UP001460270">
    <property type="component" value="Unassembled WGS sequence"/>
</dbReference>
<evidence type="ECO:0000256" key="4">
    <source>
        <dbReference type="ARBA" id="ARBA00022614"/>
    </source>
</evidence>
<feature type="compositionally biased region" description="Basic and acidic residues" evidence="14">
    <location>
        <begin position="850"/>
        <end position="863"/>
    </location>
</feature>
<dbReference type="FunFam" id="3.80.10.10:FF:000306">
    <property type="entry name" value="Toll-like receptor 5"/>
    <property type="match status" value="1"/>
</dbReference>
<feature type="region of interest" description="Disordered" evidence="14">
    <location>
        <begin position="850"/>
        <end position="878"/>
    </location>
</feature>
<dbReference type="GO" id="GO:0006954">
    <property type="term" value="P:inflammatory response"/>
    <property type="evidence" value="ECO:0007669"/>
    <property type="project" value="UniProtKB-KW"/>
</dbReference>
<dbReference type="Gene3D" id="3.80.10.10">
    <property type="entry name" value="Ribonuclease Inhibitor"/>
    <property type="match status" value="3"/>
</dbReference>
<keyword evidence="9" id="KW-1133">Transmembrane helix</keyword>
<feature type="domain" description="TIR" evidence="16">
    <location>
        <begin position="700"/>
        <end position="845"/>
    </location>
</feature>
<keyword evidence="18" id="KW-1185">Reference proteome</keyword>
<evidence type="ECO:0000313" key="17">
    <source>
        <dbReference type="EMBL" id="KAK7907340.1"/>
    </source>
</evidence>
<evidence type="ECO:0000256" key="5">
    <source>
        <dbReference type="ARBA" id="ARBA00022692"/>
    </source>
</evidence>
<comment type="caution">
    <text evidence="17">The sequence shown here is derived from an EMBL/GenBank/DDBJ whole genome shotgun (WGS) entry which is preliminary data.</text>
</comment>
<dbReference type="SMART" id="SM00255">
    <property type="entry name" value="TIR"/>
    <property type="match status" value="1"/>
</dbReference>
<dbReference type="GO" id="GO:0005886">
    <property type="term" value="C:plasma membrane"/>
    <property type="evidence" value="ECO:0007669"/>
    <property type="project" value="TreeGrafter"/>
</dbReference>
<dbReference type="AlphaFoldDB" id="A0AAW0NS29"/>
<dbReference type="SUPFAM" id="SSF52058">
    <property type="entry name" value="L domain-like"/>
    <property type="match status" value="2"/>
</dbReference>
<feature type="chain" id="PRO_5043710155" description="TIR domain-containing protein" evidence="15">
    <location>
        <begin position="23"/>
        <end position="878"/>
    </location>
</feature>
<keyword evidence="11" id="KW-0675">Receptor</keyword>
<dbReference type="InterPro" id="IPR000483">
    <property type="entry name" value="Cys-rich_flank_reg_C"/>
</dbReference>
<dbReference type="InterPro" id="IPR032675">
    <property type="entry name" value="LRR_dom_sf"/>
</dbReference>
<evidence type="ECO:0000313" key="18">
    <source>
        <dbReference type="Proteomes" id="UP001460270"/>
    </source>
</evidence>
<feature type="signal peptide" evidence="15">
    <location>
        <begin position="1"/>
        <end position="22"/>
    </location>
</feature>
<reference evidence="18" key="1">
    <citation type="submission" date="2024-04" db="EMBL/GenBank/DDBJ databases">
        <title>Salinicola lusitanus LLJ914,a marine bacterium isolated from the Okinawa Trough.</title>
        <authorList>
            <person name="Li J."/>
        </authorList>
    </citation>
    <scope>NUCLEOTIDE SEQUENCE [LARGE SCALE GENOMIC DNA]</scope>
</reference>